<dbReference type="SUPFAM" id="SSF47413">
    <property type="entry name" value="lambda repressor-like DNA-binding domains"/>
    <property type="match status" value="1"/>
</dbReference>
<dbReference type="InterPro" id="IPR010982">
    <property type="entry name" value="Lambda_DNA-bd_dom_sf"/>
</dbReference>
<proteinExistence type="predicted"/>
<keyword evidence="3" id="KW-1185">Reference proteome</keyword>
<evidence type="ECO:0000259" key="1">
    <source>
        <dbReference type="PROSITE" id="PS50943"/>
    </source>
</evidence>
<dbReference type="EMBL" id="JACHGW010000010">
    <property type="protein sequence ID" value="MBB6053935.1"/>
    <property type="molecule type" value="Genomic_DNA"/>
</dbReference>
<dbReference type="Proteomes" id="UP000520814">
    <property type="component" value="Unassembled WGS sequence"/>
</dbReference>
<dbReference type="PROSITE" id="PS50943">
    <property type="entry name" value="HTH_CROC1"/>
    <property type="match status" value="1"/>
</dbReference>
<gene>
    <name evidence="2" type="ORF">HNQ39_005782</name>
</gene>
<organism evidence="2 3">
    <name type="scientific">Armatimonas rosea</name>
    <dbReference type="NCBI Taxonomy" id="685828"/>
    <lineage>
        <taxon>Bacteria</taxon>
        <taxon>Bacillati</taxon>
        <taxon>Armatimonadota</taxon>
        <taxon>Armatimonadia</taxon>
        <taxon>Armatimonadales</taxon>
        <taxon>Armatimonadaceae</taxon>
        <taxon>Armatimonas</taxon>
    </lineage>
</organism>
<reference evidence="2 3" key="1">
    <citation type="submission" date="2020-08" db="EMBL/GenBank/DDBJ databases">
        <title>Genomic Encyclopedia of Type Strains, Phase IV (KMG-IV): sequencing the most valuable type-strain genomes for metagenomic binning, comparative biology and taxonomic classification.</title>
        <authorList>
            <person name="Goeker M."/>
        </authorList>
    </citation>
    <scope>NUCLEOTIDE SEQUENCE [LARGE SCALE GENOMIC DNA]</scope>
    <source>
        <strain evidence="2 3">DSM 23562</strain>
    </source>
</reference>
<dbReference type="InterPro" id="IPR001387">
    <property type="entry name" value="Cro/C1-type_HTH"/>
</dbReference>
<dbReference type="GO" id="GO:0003677">
    <property type="term" value="F:DNA binding"/>
    <property type="evidence" value="ECO:0007669"/>
    <property type="project" value="InterPro"/>
</dbReference>
<sequence>MPTPLISTPEPVPFPWLGDLLIAVRKQQGITQTELAERIGSHQAAIARWEGGKYRLAEIETILTIAHALGLELLVTAVPRKADPLKT</sequence>
<dbReference type="Pfam" id="PF01381">
    <property type="entry name" value="HTH_3"/>
    <property type="match status" value="1"/>
</dbReference>
<dbReference type="AlphaFoldDB" id="A0A7W9SX08"/>
<feature type="domain" description="HTH cro/C1-type" evidence="1">
    <location>
        <begin position="21"/>
        <end position="78"/>
    </location>
</feature>
<evidence type="ECO:0000313" key="3">
    <source>
        <dbReference type="Proteomes" id="UP000520814"/>
    </source>
</evidence>
<evidence type="ECO:0000313" key="2">
    <source>
        <dbReference type="EMBL" id="MBB6053935.1"/>
    </source>
</evidence>
<dbReference type="SMART" id="SM00530">
    <property type="entry name" value="HTH_XRE"/>
    <property type="match status" value="1"/>
</dbReference>
<comment type="caution">
    <text evidence="2">The sequence shown here is derived from an EMBL/GenBank/DDBJ whole genome shotgun (WGS) entry which is preliminary data.</text>
</comment>
<accession>A0A7W9SX08</accession>
<dbReference type="Gene3D" id="1.10.260.40">
    <property type="entry name" value="lambda repressor-like DNA-binding domains"/>
    <property type="match status" value="1"/>
</dbReference>
<dbReference type="CDD" id="cd00093">
    <property type="entry name" value="HTH_XRE"/>
    <property type="match status" value="1"/>
</dbReference>
<protein>
    <submittedName>
        <fullName evidence="2">Transcriptional regulator with XRE-family HTH domain</fullName>
    </submittedName>
</protein>
<name>A0A7W9SX08_ARMRO</name>
<dbReference type="RefSeq" id="WP_184204021.1">
    <property type="nucleotide sequence ID" value="NZ_JACHGW010000010.1"/>
</dbReference>